<accession>A0A3D8SVJ4</accession>
<dbReference type="EMBL" id="PVWQ01000002">
    <property type="protein sequence ID" value="RDW90289.1"/>
    <property type="molecule type" value="Genomic_DNA"/>
</dbReference>
<dbReference type="CDD" id="cd07233">
    <property type="entry name" value="GlxI_Zn"/>
    <property type="match status" value="1"/>
</dbReference>
<feature type="domain" description="VOC" evidence="2">
    <location>
        <begin position="37"/>
        <end position="219"/>
    </location>
</feature>
<dbReference type="OrthoDB" id="16820at2759"/>
<dbReference type="PANTHER" id="PTHR10374:SF19">
    <property type="entry name" value="LYASE (GLO1), PUTATIVE (AFU_ORTHOLOGUE AFUA_2G13550)-RELATED"/>
    <property type="match status" value="1"/>
</dbReference>
<dbReference type="RefSeq" id="XP_026607243.1">
    <property type="nucleotide sequence ID" value="XM_026744080.1"/>
</dbReference>
<evidence type="ECO:0000313" key="4">
    <source>
        <dbReference type="Proteomes" id="UP000256690"/>
    </source>
</evidence>
<keyword evidence="4" id="KW-1185">Reference proteome</keyword>
<dbReference type="InterPro" id="IPR004360">
    <property type="entry name" value="Glyas_Fos-R_dOase_dom"/>
</dbReference>
<evidence type="ECO:0000256" key="1">
    <source>
        <dbReference type="SAM" id="MobiDB-lite"/>
    </source>
</evidence>
<reference evidence="3 4" key="1">
    <citation type="journal article" date="2018" name="IMA Fungus">
        <title>IMA Genome-F 9: Draft genome sequence of Annulohypoxylon stygium, Aspergillus mulundensis, Berkeleyomyces basicola (syn. Thielaviopsis basicola), Ceratocystis smalleyi, two Cercospora beticola strains, Coleophoma cylindrospora, Fusarium fracticaudum, Phialophora cf. hyalina, and Morchella septimelata.</title>
        <authorList>
            <person name="Wingfield B.D."/>
            <person name="Bills G.F."/>
            <person name="Dong Y."/>
            <person name="Huang W."/>
            <person name="Nel W.J."/>
            <person name="Swalarsk-Parry B.S."/>
            <person name="Vaghefi N."/>
            <person name="Wilken P.M."/>
            <person name="An Z."/>
            <person name="de Beer Z.W."/>
            <person name="De Vos L."/>
            <person name="Chen L."/>
            <person name="Duong T.A."/>
            <person name="Gao Y."/>
            <person name="Hammerbacher A."/>
            <person name="Kikkert J.R."/>
            <person name="Li Y."/>
            <person name="Li H."/>
            <person name="Li K."/>
            <person name="Li Q."/>
            <person name="Liu X."/>
            <person name="Ma X."/>
            <person name="Naidoo K."/>
            <person name="Pethybridge S.J."/>
            <person name="Sun J."/>
            <person name="Steenkamp E.T."/>
            <person name="van der Nest M.A."/>
            <person name="van Wyk S."/>
            <person name="Wingfield M.J."/>
            <person name="Xiong C."/>
            <person name="Yue Q."/>
            <person name="Zhang X."/>
        </authorList>
    </citation>
    <scope>NUCLEOTIDE SEQUENCE [LARGE SCALE GENOMIC DNA]</scope>
    <source>
        <strain evidence="3 4">DSM 5745</strain>
    </source>
</reference>
<gene>
    <name evidence="3" type="ORF">DSM5745_02064</name>
</gene>
<dbReference type="PANTHER" id="PTHR10374">
    <property type="entry name" value="LACTOYLGLUTATHIONE LYASE GLYOXALASE I"/>
    <property type="match status" value="1"/>
</dbReference>
<proteinExistence type="predicted"/>
<evidence type="ECO:0000313" key="3">
    <source>
        <dbReference type="EMBL" id="RDW90289.1"/>
    </source>
</evidence>
<dbReference type="GeneID" id="38112434"/>
<dbReference type="AlphaFoldDB" id="A0A3D8SVJ4"/>
<dbReference type="STRING" id="1810919.A0A3D8SVJ4"/>
<dbReference type="Pfam" id="PF00903">
    <property type="entry name" value="Glyoxalase"/>
    <property type="match status" value="1"/>
</dbReference>
<name>A0A3D8SVJ4_9EURO</name>
<evidence type="ECO:0000259" key="2">
    <source>
        <dbReference type="PROSITE" id="PS51819"/>
    </source>
</evidence>
<dbReference type="Gene3D" id="3.10.180.10">
    <property type="entry name" value="2,3-Dihydroxybiphenyl 1,2-Dioxygenase, domain 1"/>
    <property type="match status" value="1"/>
</dbReference>
<dbReference type="PROSITE" id="PS51819">
    <property type="entry name" value="VOC"/>
    <property type="match status" value="1"/>
</dbReference>
<feature type="region of interest" description="Disordered" evidence="1">
    <location>
        <begin position="1"/>
        <end position="28"/>
    </location>
</feature>
<protein>
    <recommendedName>
        <fullName evidence="2">VOC domain-containing protein</fullName>
    </recommendedName>
</protein>
<organism evidence="3 4">
    <name type="scientific">Aspergillus mulundensis</name>
    <dbReference type="NCBI Taxonomy" id="1810919"/>
    <lineage>
        <taxon>Eukaryota</taxon>
        <taxon>Fungi</taxon>
        <taxon>Dikarya</taxon>
        <taxon>Ascomycota</taxon>
        <taxon>Pezizomycotina</taxon>
        <taxon>Eurotiomycetes</taxon>
        <taxon>Eurotiomycetidae</taxon>
        <taxon>Eurotiales</taxon>
        <taxon>Aspergillaceae</taxon>
        <taxon>Aspergillus</taxon>
        <taxon>Aspergillus subgen. Nidulantes</taxon>
    </lineage>
</organism>
<dbReference type="InterPro" id="IPR029068">
    <property type="entry name" value="Glyas_Bleomycin-R_OHBP_Dase"/>
</dbReference>
<dbReference type="InterPro" id="IPR037523">
    <property type="entry name" value="VOC_core"/>
</dbReference>
<dbReference type="Proteomes" id="UP000256690">
    <property type="component" value="Unassembled WGS sequence"/>
</dbReference>
<sequence length="222" mass="24272">MSSSQPSPSPFEVGAFLPGGHNTDPALPENSPTVGYKLNHLMLRIRDPKRSLHFYIDLMGMRTVFTMNTGPWTIYYLGYPSTPEDRADLPAWSAKVGGDNKTLTSTLGLLELYHIHGSEKDTAEGGYEMSTGNVPPHLGFGHLGFTVPDVPSALERLRNAGVKVIKDLGVTTRESIPLSKWEEERGVGVGEIHPTYKAVFDQIAFVADPDGYTVELVPQSMS</sequence>
<dbReference type="SUPFAM" id="SSF54593">
    <property type="entry name" value="Glyoxalase/Bleomycin resistance protein/Dihydroxybiphenyl dioxygenase"/>
    <property type="match status" value="1"/>
</dbReference>
<comment type="caution">
    <text evidence="3">The sequence shown here is derived from an EMBL/GenBank/DDBJ whole genome shotgun (WGS) entry which is preliminary data.</text>
</comment>